<keyword evidence="9" id="KW-1185">Reference proteome</keyword>
<feature type="compositionally biased region" description="Polar residues" evidence="5">
    <location>
        <begin position="824"/>
        <end position="834"/>
    </location>
</feature>
<gene>
    <name evidence="8" type="ORF">DH2020_021773</name>
</gene>
<feature type="region of interest" description="Disordered" evidence="5">
    <location>
        <begin position="266"/>
        <end position="337"/>
    </location>
</feature>
<sequence length="857" mass="97782">MTEVESMRIDDANEKRPIIDEPGHKKKQLKRKRVEPCLFSPSPEEKHAKIVTFRNEINSLVKFCKDLGSENRGALLENVEKLGISPASLNAVIACLMEESDLPLSKLVDEIFEKVKGITGNGDGVSKANVKSIVILNGQRLCYGVINADADVLEDEAECALWCWETRDLKLLPKLTRASLKVRRTCRKKIQERIMALLAMINALEKLENHPNCMQELMKASEKLIKVLNEADIRLLMDNMTHKSGAEMAEKEAKREEKLLIKQMEKNKREMEKERKKMDRELQKEKLQSEKELKRLHDEAEKEERRREKEENDMQKQLKRQQEEAEKDQRRKEKEEAELRKRLALQKQASIMERFLKRNKTNLSSQNDSSTNKETSGSCSNMHERMSESVTLAMDSILAQNGAIVVEDIWSSHLNAWRGIGRSIHSNRKMHWGIRQKPKTELVKELKLTTNKELNCDEDLNAEKVEVGWVDSNVDRTLSHMNTDSSPLPCGGKRIRVKKLLQFDKSHRPAFLVFGPRKGYPLNCQAASQVVRGRHPFVRDPDIDYEIDSDDEWEEDEPGESLSDCDKDDEDESMEGHLKDDDEDESEDGFFVPDGYLSENEGVNNDEMESDDLVEKVRNCHNPEQQVQSEEFCTLLRQQKYLNNLTEHALKKNQPLIILNLMHEKTTLLSAEELTGTEKLERMCLQALSIFHLPGFSDIEISVHDDVVDEDNEASSNKSSATPLATAAAILDSDLPQIISIIQSCPHGIGKIEQSLRIKFPAVPKCQLRNKVREISEFSDNRWQVKKEILSKYGLSISPEKSCGKTKTKSIATFWKRCLPPSGKNTNLNETSPESSRKPSAVVEPQELTSVSGLLPI</sequence>
<keyword evidence="2" id="KW-0227">DNA damage</keyword>
<feature type="region of interest" description="Disordered" evidence="5">
    <location>
        <begin position="824"/>
        <end position="857"/>
    </location>
</feature>
<comment type="caution">
    <text evidence="8">The sequence shown here is derived from an EMBL/GenBank/DDBJ whole genome shotgun (WGS) entry which is preliminary data.</text>
</comment>
<feature type="compositionally biased region" description="Polar residues" evidence="5">
    <location>
        <begin position="847"/>
        <end position="857"/>
    </location>
</feature>
<feature type="compositionally biased region" description="Polar residues" evidence="5">
    <location>
        <begin position="361"/>
        <end position="381"/>
    </location>
</feature>
<feature type="region of interest" description="Disordered" evidence="5">
    <location>
        <begin position="540"/>
        <end position="605"/>
    </location>
</feature>
<evidence type="ECO:0000256" key="4">
    <source>
        <dbReference type="ARBA" id="ARBA00023242"/>
    </source>
</evidence>
<evidence type="ECO:0000256" key="1">
    <source>
        <dbReference type="ARBA" id="ARBA00004123"/>
    </source>
</evidence>
<name>A0ABR0WBF0_REHGL</name>
<evidence type="ECO:0000256" key="3">
    <source>
        <dbReference type="ARBA" id="ARBA00023204"/>
    </source>
</evidence>
<feature type="region of interest" description="Disordered" evidence="5">
    <location>
        <begin position="357"/>
        <end position="383"/>
    </location>
</feature>
<keyword evidence="3" id="KW-0234">DNA repair</keyword>
<evidence type="ECO:0000256" key="5">
    <source>
        <dbReference type="SAM" id="MobiDB-lite"/>
    </source>
</evidence>
<evidence type="ECO:0000259" key="6">
    <source>
        <dbReference type="Pfam" id="PF12253"/>
    </source>
</evidence>
<protein>
    <recommendedName>
        <fullName evidence="10">Chromatin assembly factor 1 subunit FAS1</fullName>
    </recommendedName>
</protein>
<evidence type="ECO:0008006" key="10">
    <source>
        <dbReference type="Google" id="ProtNLM"/>
    </source>
</evidence>
<comment type="subcellular location">
    <subcellularLocation>
        <location evidence="1">Nucleus</location>
    </subcellularLocation>
</comment>
<dbReference type="Pfam" id="PF21796">
    <property type="entry name" value="Cac1_C"/>
    <property type="match status" value="1"/>
</dbReference>
<feature type="domain" description="Chromatin assembly factor 1 subunit A dimerization" evidence="6">
    <location>
        <begin position="499"/>
        <end position="574"/>
    </location>
</feature>
<reference evidence="8 9" key="1">
    <citation type="journal article" date="2021" name="Comput. Struct. Biotechnol. J.">
        <title>De novo genome assembly of the potent medicinal plant Rehmannia glutinosa using nanopore technology.</title>
        <authorList>
            <person name="Ma L."/>
            <person name="Dong C."/>
            <person name="Song C."/>
            <person name="Wang X."/>
            <person name="Zheng X."/>
            <person name="Niu Y."/>
            <person name="Chen S."/>
            <person name="Feng W."/>
        </authorList>
    </citation>
    <scope>NUCLEOTIDE SEQUENCE [LARGE SCALE GENOMIC DNA]</scope>
    <source>
        <strain evidence="8">DH-2019</strain>
    </source>
</reference>
<evidence type="ECO:0000259" key="7">
    <source>
        <dbReference type="Pfam" id="PF21796"/>
    </source>
</evidence>
<keyword evidence="4" id="KW-0539">Nucleus</keyword>
<evidence type="ECO:0000313" key="9">
    <source>
        <dbReference type="Proteomes" id="UP001318860"/>
    </source>
</evidence>
<dbReference type="Proteomes" id="UP001318860">
    <property type="component" value="Unassembled WGS sequence"/>
</dbReference>
<feature type="domain" description="Chromatin assembly factor 1 subunit Cac1-like C-terminal" evidence="7">
    <location>
        <begin position="735"/>
        <end position="785"/>
    </location>
</feature>
<dbReference type="EMBL" id="JABTTQ020000012">
    <property type="protein sequence ID" value="KAK6144953.1"/>
    <property type="molecule type" value="Genomic_DNA"/>
</dbReference>
<accession>A0ABR0WBF0</accession>
<organism evidence="8 9">
    <name type="scientific">Rehmannia glutinosa</name>
    <name type="common">Chinese foxglove</name>
    <dbReference type="NCBI Taxonomy" id="99300"/>
    <lineage>
        <taxon>Eukaryota</taxon>
        <taxon>Viridiplantae</taxon>
        <taxon>Streptophyta</taxon>
        <taxon>Embryophyta</taxon>
        <taxon>Tracheophyta</taxon>
        <taxon>Spermatophyta</taxon>
        <taxon>Magnoliopsida</taxon>
        <taxon>eudicotyledons</taxon>
        <taxon>Gunneridae</taxon>
        <taxon>Pentapetalae</taxon>
        <taxon>asterids</taxon>
        <taxon>lamiids</taxon>
        <taxon>Lamiales</taxon>
        <taxon>Orobanchaceae</taxon>
        <taxon>Rehmannieae</taxon>
        <taxon>Rehmannia</taxon>
    </lineage>
</organism>
<evidence type="ECO:0000313" key="8">
    <source>
        <dbReference type="EMBL" id="KAK6144953.1"/>
    </source>
</evidence>
<dbReference type="Pfam" id="PF12253">
    <property type="entry name" value="CAF1A_dimeriz"/>
    <property type="match status" value="1"/>
</dbReference>
<feature type="compositionally biased region" description="Acidic residues" evidence="5">
    <location>
        <begin position="543"/>
        <end position="559"/>
    </location>
</feature>
<dbReference type="PANTHER" id="PTHR15272:SF0">
    <property type="entry name" value="CHROMATIN ASSEMBLY FACTOR 1 SUBUNIT A"/>
    <property type="match status" value="1"/>
</dbReference>
<dbReference type="PANTHER" id="PTHR15272">
    <property type="entry name" value="CHROMATIN ASSEMBLY FACTOR 1 SUBUNIT A CAF-1 SUBUNIT A"/>
    <property type="match status" value="1"/>
</dbReference>
<feature type="compositionally biased region" description="Basic and acidic residues" evidence="5">
    <location>
        <begin position="1"/>
        <end position="23"/>
    </location>
</feature>
<dbReference type="InterPro" id="IPR022043">
    <property type="entry name" value="CAF1A_DD"/>
</dbReference>
<dbReference type="InterPro" id="IPR048800">
    <property type="entry name" value="Cac1-like_C"/>
</dbReference>
<feature type="region of interest" description="Disordered" evidence="5">
    <location>
        <begin position="1"/>
        <end position="32"/>
    </location>
</feature>
<evidence type="ECO:0000256" key="2">
    <source>
        <dbReference type="ARBA" id="ARBA00022763"/>
    </source>
</evidence>
<proteinExistence type="predicted"/>